<evidence type="ECO:0000313" key="3">
    <source>
        <dbReference type="EMBL" id="MPY58386.1"/>
    </source>
</evidence>
<comment type="caution">
    <text evidence="3">The sequence shown here is derived from an EMBL/GenBank/DDBJ whole genome shotgun (WGS) entry which is preliminary data.</text>
</comment>
<keyword evidence="1" id="KW-0732">Signal</keyword>
<proteinExistence type="predicted"/>
<dbReference type="AlphaFoldDB" id="A0A5N8XH44"/>
<dbReference type="Proteomes" id="UP000400924">
    <property type="component" value="Unassembled WGS sequence"/>
</dbReference>
<dbReference type="OrthoDB" id="3393679at2"/>
<gene>
    <name evidence="3" type="ORF">FNH08_14770</name>
</gene>
<evidence type="ECO:0000259" key="2">
    <source>
        <dbReference type="Pfam" id="PF24837"/>
    </source>
</evidence>
<evidence type="ECO:0000256" key="1">
    <source>
        <dbReference type="SAM" id="SignalP"/>
    </source>
</evidence>
<dbReference type="InterPro" id="IPR056303">
    <property type="entry name" value="AMIN-like"/>
</dbReference>
<evidence type="ECO:0000313" key="4">
    <source>
        <dbReference type="Proteomes" id="UP000400924"/>
    </source>
</evidence>
<sequence length="192" mass="19957">MRTRSRGALLAATAAVGLSLVVAAPTAFAEGSAGTTAAACETGWGSLPKTSTSSSAPAYLTNVTTAKHDCYDRIVFDIPAGSAGKLGYWVEYVDTYGQEGSGDPIPVSGGAILQIRVIAASYDTQNQKVTYPGKAKQSLPGVDLTGYSTFRDAKFGGSFEGISNVGLGVRARLPYKVTQLSDKLVVDVAHSW</sequence>
<keyword evidence="4" id="KW-1185">Reference proteome</keyword>
<name>A0A5N8XH44_9ACTN</name>
<feature type="domain" description="AMIN-like" evidence="2">
    <location>
        <begin position="59"/>
        <end position="190"/>
    </location>
</feature>
<dbReference type="InterPro" id="IPR006311">
    <property type="entry name" value="TAT_signal"/>
</dbReference>
<reference evidence="3 4" key="1">
    <citation type="submission" date="2019-07" db="EMBL/GenBank/DDBJ databases">
        <title>New species of Amycolatopsis and Streptomyces.</title>
        <authorList>
            <person name="Duangmal K."/>
            <person name="Teo W.F.A."/>
            <person name="Lipun K."/>
        </authorList>
    </citation>
    <scope>NUCLEOTIDE SEQUENCE [LARGE SCALE GENOMIC DNA]</scope>
    <source>
        <strain evidence="3 4">NBRC 106415</strain>
    </source>
</reference>
<accession>A0A5N8XH44</accession>
<dbReference type="RefSeq" id="WP_152771930.1">
    <property type="nucleotide sequence ID" value="NZ_VJZC01000081.1"/>
</dbReference>
<protein>
    <recommendedName>
        <fullName evidence="2">AMIN-like domain-containing protein</fullName>
    </recommendedName>
</protein>
<feature type="signal peptide" evidence="1">
    <location>
        <begin position="1"/>
        <end position="29"/>
    </location>
</feature>
<dbReference type="Pfam" id="PF24837">
    <property type="entry name" value="AMIN-like"/>
    <property type="match status" value="1"/>
</dbReference>
<organism evidence="3 4">
    <name type="scientific">Streptomyces spongiae</name>
    <dbReference type="NCBI Taxonomy" id="565072"/>
    <lineage>
        <taxon>Bacteria</taxon>
        <taxon>Bacillati</taxon>
        <taxon>Actinomycetota</taxon>
        <taxon>Actinomycetes</taxon>
        <taxon>Kitasatosporales</taxon>
        <taxon>Streptomycetaceae</taxon>
        <taxon>Streptomyces</taxon>
    </lineage>
</organism>
<dbReference type="EMBL" id="VJZC01000081">
    <property type="protein sequence ID" value="MPY58386.1"/>
    <property type="molecule type" value="Genomic_DNA"/>
</dbReference>
<feature type="chain" id="PRO_5024342641" description="AMIN-like domain-containing protein" evidence="1">
    <location>
        <begin position="30"/>
        <end position="192"/>
    </location>
</feature>
<dbReference type="PROSITE" id="PS51318">
    <property type="entry name" value="TAT"/>
    <property type="match status" value="1"/>
</dbReference>